<accession>A0A099WJA7</accession>
<sequence>MKYEWRKQDKSIYLPKQKPEIIDIPAMKYFTISGKGNPNSPAFSELIKTLYAASYAVKMMPKKVTAPEGYYDYTVFPLEGFWTLEPGSKTLDKDQLIFKIMIRQPDFITPELLDYAKETIIKKVSPENRELLKLEEITEGLNLQMLHIGSFDDEPATFAQMEDFCEQNNIIRLSKSHKEIYLSDIHKVAPDKLKTTLRFEIKYK</sequence>
<dbReference type="InterPro" id="IPR011256">
    <property type="entry name" value="Reg_factor_effector_dom_sf"/>
</dbReference>
<dbReference type="InterPro" id="IPR029442">
    <property type="entry name" value="GyrI-like"/>
</dbReference>
<name>A0A099WJA7_9LIST</name>
<dbReference type="SUPFAM" id="SSF55136">
    <property type="entry name" value="Probable bacterial effector-binding domain"/>
    <property type="match status" value="1"/>
</dbReference>
<evidence type="ECO:0000313" key="3">
    <source>
        <dbReference type="Proteomes" id="UP000029844"/>
    </source>
</evidence>
<dbReference type="Proteomes" id="UP000029844">
    <property type="component" value="Unassembled WGS sequence"/>
</dbReference>
<reference evidence="2 3" key="1">
    <citation type="submission" date="2014-05" db="EMBL/GenBank/DDBJ databases">
        <title>Novel Listeriaceae from food processing environments.</title>
        <authorList>
            <person name="den Bakker H.C."/>
        </authorList>
    </citation>
    <scope>NUCLEOTIDE SEQUENCE [LARGE SCALE GENOMIC DNA]</scope>
    <source>
        <strain evidence="2 3">FSL A5-0281</strain>
    </source>
</reference>
<dbReference type="OrthoDB" id="4772335at2"/>
<evidence type="ECO:0000259" key="1">
    <source>
        <dbReference type="Pfam" id="PF06445"/>
    </source>
</evidence>
<keyword evidence="3" id="KW-1185">Reference proteome</keyword>
<dbReference type="eggNOG" id="COG4832">
    <property type="taxonomic scope" value="Bacteria"/>
</dbReference>
<dbReference type="GeneID" id="58716078"/>
<evidence type="ECO:0000313" key="2">
    <source>
        <dbReference type="EMBL" id="KGL44618.1"/>
    </source>
</evidence>
<dbReference type="AlphaFoldDB" id="A0A099WJA7"/>
<proteinExistence type="predicted"/>
<dbReference type="EMBL" id="JNFA01000002">
    <property type="protein sequence ID" value="KGL44618.1"/>
    <property type="molecule type" value="Genomic_DNA"/>
</dbReference>
<comment type="caution">
    <text evidence="2">The sequence shown here is derived from an EMBL/GenBank/DDBJ whole genome shotgun (WGS) entry which is preliminary data.</text>
</comment>
<organism evidence="2 3">
    <name type="scientific">Listeria booriae</name>
    <dbReference type="NCBI Taxonomy" id="1552123"/>
    <lineage>
        <taxon>Bacteria</taxon>
        <taxon>Bacillati</taxon>
        <taxon>Bacillota</taxon>
        <taxon>Bacilli</taxon>
        <taxon>Bacillales</taxon>
        <taxon>Listeriaceae</taxon>
        <taxon>Listeria</taxon>
    </lineage>
</organism>
<protein>
    <recommendedName>
        <fullName evidence="1">GyrI-like small molecule binding domain-containing protein</fullName>
    </recommendedName>
</protein>
<dbReference type="Pfam" id="PF06445">
    <property type="entry name" value="GyrI-like"/>
    <property type="match status" value="1"/>
</dbReference>
<dbReference type="Gene3D" id="3.20.80.10">
    <property type="entry name" value="Regulatory factor, effector binding domain"/>
    <property type="match status" value="1"/>
</dbReference>
<dbReference type="PIRSF" id="PIRSF031644">
    <property type="entry name" value="UCP031644"/>
    <property type="match status" value="1"/>
</dbReference>
<dbReference type="RefSeq" id="WP_036083408.1">
    <property type="nucleotide sequence ID" value="NZ_CBCSHQ010000008.1"/>
</dbReference>
<dbReference type="InterPro" id="IPR008319">
    <property type="entry name" value="GyrI-like_CCH_Lin2189-like"/>
</dbReference>
<dbReference type="STRING" id="1552123.EP57_01280"/>
<gene>
    <name evidence="2" type="ORF">EP57_01280</name>
</gene>
<feature type="domain" description="GyrI-like small molecule binding" evidence="1">
    <location>
        <begin position="18"/>
        <end position="201"/>
    </location>
</feature>